<comment type="subcellular location">
    <subcellularLocation>
        <location evidence="2">Cell outer membrane</location>
    </subcellularLocation>
</comment>
<evidence type="ECO:0000256" key="2">
    <source>
        <dbReference type="HAMAP-Rule" id="MF_01411"/>
    </source>
</evidence>
<dbReference type="HAMAP" id="MF_01411">
    <property type="entry name" value="LPS_assembly_LptD"/>
    <property type="match status" value="1"/>
</dbReference>
<keyword evidence="7" id="KW-1185">Reference proteome</keyword>
<feature type="domain" description="LptD C-terminal" evidence="4">
    <location>
        <begin position="322"/>
        <end position="690"/>
    </location>
</feature>
<proteinExistence type="inferred from homology"/>
<dbReference type="Pfam" id="PF04453">
    <property type="entry name" value="LptD"/>
    <property type="match status" value="1"/>
</dbReference>
<dbReference type="InterPro" id="IPR045659">
    <property type="entry name" value="LptD_2"/>
</dbReference>
<evidence type="ECO:0000313" key="7">
    <source>
        <dbReference type="Proteomes" id="UP000002964"/>
    </source>
</evidence>
<comment type="similarity">
    <text evidence="2">Belongs to the LptD family.</text>
</comment>
<evidence type="ECO:0000256" key="3">
    <source>
        <dbReference type="SAM" id="MobiDB-lite"/>
    </source>
</evidence>
<dbReference type="PANTHER" id="PTHR30189">
    <property type="entry name" value="LPS-ASSEMBLY PROTEIN"/>
    <property type="match status" value="1"/>
</dbReference>
<comment type="caution">
    <text evidence="2">Lacks conserved residue(s) required for the propagation of feature annotation.</text>
</comment>
<dbReference type="GO" id="GO:0009279">
    <property type="term" value="C:cell outer membrane"/>
    <property type="evidence" value="ECO:0007669"/>
    <property type="project" value="UniProtKB-SubCell"/>
</dbReference>
<comment type="function">
    <text evidence="2">Together with LptE, is involved in the assembly of lipopolysaccharide (LPS) at the surface of the outer membrane.</text>
</comment>
<feature type="region of interest" description="Disordered" evidence="3">
    <location>
        <begin position="1"/>
        <end position="27"/>
    </location>
</feature>
<evidence type="ECO:0000259" key="5">
    <source>
        <dbReference type="Pfam" id="PF19838"/>
    </source>
</evidence>
<reference evidence="6 7" key="2">
    <citation type="submission" date="2011-11" db="EMBL/GenBank/DDBJ databases">
        <authorList>
            <consortium name="US DOE Joint Genome Institute"/>
            <person name="Lucas S."/>
            <person name="Han J."/>
            <person name="Lapidus A."/>
            <person name="Cheng J.-F."/>
            <person name="Goodwin L."/>
            <person name="Pitluck S."/>
            <person name="Peters L."/>
            <person name="Ovchinnikova G."/>
            <person name="Zhang X."/>
            <person name="Detter J.C."/>
            <person name="Han C."/>
            <person name="Tapia R."/>
            <person name="Land M."/>
            <person name="Hauser L."/>
            <person name="Kyrpides N."/>
            <person name="Ivanova N."/>
            <person name="Pagani I."/>
            <person name="Vogl K."/>
            <person name="Liu Z."/>
            <person name="Overmann J."/>
            <person name="Frigaard N.-U."/>
            <person name="Bryant D."/>
            <person name="Woyke T."/>
        </authorList>
    </citation>
    <scope>NUCLEOTIDE SEQUENCE [LARGE SCALE GENOMIC DNA]</scope>
    <source>
        <strain evidence="6 7">970</strain>
    </source>
</reference>
<dbReference type="GO" id="GO:0015920">
    <property type="term" value="P:lipopolysaccharide transport"/>
    <property type="evidence" value="ECO:0007669"/>
    <property type="project" value="InterPro"/>
</dbReference>
<dbReference type="InterPro" id="IPR007543">
    <property type="entry name" value="LptD_C"/>
</dbReference>
<organism evidence="6 7">
    <name type="scientific">Thiorhodovibrio frisius</name>
    <dbReference type="NCBI Taxonomy" id="631362"/>
    <lineage>
        <taxon>Bacteria</taxon>
        <taxon>Pseudomonadati</taxon>
        <taxon>Pseudomonadota</taxon>
        <taxon>Gammaproteobacteria</taxon>
        <taxon>Chromatiales</taxon>
        <taxon>Chromatiaceae</taxon>
        <taxon>Thiorhodovibrio</taxon>
    </lineage>
</organism>
<dbReference type="RefSeq" id="WP_009151282.1">
    <property type="nucleotide sequence ID" value="NZ_CP121471.1"/>
</dbReference>
<protein>
    <recommendedName>
        <fullName evidence="2">LPS-assembly protein LptD</fullName>
    </recommendedName>
</protein>
<keyword evidence="2" id="KW-0732">Signal</keyword>
<keyword evidence="1 2" id="KW-0998">Cell outer membrane</keyword>
<dbReference type="GO" id="GO:0043165">
    <property type="term" value="P:Gram-negative-bacterium-type cell outer membrane assembly"/>
    <property type="evidence" value="ECO:0007669"/>
    <property type="project" value="UniProtKB-UniRule"/>
</dbReference>
<dbReference type="AlphaFoldDB" id="H8Z7E9"/>
<dbReference type="EMBL" id="JH603170">
    <property type="protein sequence ID" value="EIC20879.1"/>
    <property type="molecule type" value="Genomic_DNA"/>
</dbReference>
<gene>
    <name evidence="2" type="primary">lptD</name>
    <name evidence="6" type="ORF">Thi970DRAFT_04548</name>
</gene>
<dbReference type="STRING" id="631362.Thi970DRAFT_04548"/>
<feature type="compositionally biased region" description="Low complexity" evidence="3">
    <location>
        <begin position="7"/>
        <end position="19"/>
    </location>
</feature>
<reference evidence="7" key="1">
    <citation type="submission" date="2011-06" db="EMBL/GenBank/DDBJ databases">
        <authorList>
            <consortium name="US DOE Joint Genome Institute (JGI-PGF)"/>
            <person name="Lucas S."/>
            <person name="Han J."/>
            <person name="Lapidus A."/>
            <person name="Cheng J.-F."/>
            <person name="Goodwin L."/>
            <person name="Pitluck S."/>
            <person name="Peters L."/>
            <person name="Land M.L."/>
            <person name="Hauser L."/>
            <person name="Vogl K."/>
            <person name="Liu Z."/>
            <person name="Overmann J."/>
            <person name="Frigaard N.-U."/>
            <person name="Bryant D.A."/>
            <person name="Woyke T.J."/>
        </authorList>
    </citation>
    <scope>NUCLEOTIDE SEQUENCE [LARGE SCALE GENOMIC DNA]</scope>
    <source>
        <strain evidence="7">970</strain>
    </source>
</reference>
<evidence type="ECO:0000256" key="1">
    <source>
        <dbReference type="ARBA" id="ARBA00023237"/>
    </source>
</evidence>
<keyword evidence="2" id="KW-0472">Membrane</keyword>
<dbReference type="eggNOG" id="COG1452">
    <property type="taxonomic scope" value="Bacteria"/>
</dbReference>
<dbReference type="InterPro" id="IPR050218">
    <property type="entry name" value="LptD"/>
</dbReference>
<name>H8Z7E9_9GAMM</name>
<accession>H8Z7E9</accession>
<dbReference type="GO" id="GO:1990351">
    <property type="term" value="C:transporter complex"/>
    <property type="evidence" value="ECO:0007669"/>
    <property type="project" value="TreeGrafter"/>
</dbReference>
<sequence length="773" mass="87181">MADSSQTPTTVATPTTDATGLSPTESAAEQRQANLLYVPATTARLYDGLDWDYCGPRPVRLGPYRQPPPIDPLTPIDVDAGGLIHHRDTRVTELSGGVHLQRGAQAIDTETLSLDHNTGQVTAPGKTYLAYPGIRLIGEEVQVNLDNDQGQVSDASYRFSGETNMRGQAERIEIASRELMHLKNIRYLTSCKPGNKSWSLHARELDLDQASGRGTARHAQLRIRNIPVLYSPWLSFPIDNRRKSGLLVPIIGNSDQSGIDITLPYYLNLAPNMDATLYPRFLSKRGPMLGGEFRYLTRRDQGTISGEIIPHDRAYEQSSGPRGALHIEQNGRFRERWGTYIDYNLVSDDQYLEDFGNSLNVTSTRYLIQRGDLTYFGNGWNLIGSMQAYQTVDQDVAPENRPYDRLPQILLTTNQFNFGPGLQAGVQAEYDYFDHEHLVHGQRFTLSPRVSWPLRRSYGHLIPSLGVQLSQYQLVDQDAGLPDDPSHIIPTFDLDGRLVFDRAIDWLGTGAIQTLEPRLFYLYTPYEDQNETPVFDSSELNFSFSNLFRTNRFTGRDRIGDANQLTLGLTSRTIGNDSGEELFRASIGHIVFFEDRRVQIAGSEETRSGSPLAGEVAGRLFSHWHARASVLWDSETGVENTNWQKRSLELEYRHPSNDRLINLAYRFDEGTSVDTSYEDTDVSFRWPINNGRAELVGRWLYSEQHQRTMEAFAGIEFGQCCWRLRLVGHHFKNSPDSTGTNSVMVQLELAGLGSIGNSIDSFLTREIYDYQMN</sequence>
<dbReference type="InterPro" id="IPR020889">
    <property type="entry name" value="LipoPS_assembly_LptD"/>
</dbReference>
<dbReference type="HOGENOM" id="CLU_009039_0_0_6"/>
<feature type="domain" description="LPS-assembly protein LptD central" evidence="5">
    <location>
        <begin position="217"/>
        <end position="298"/>
    </location>
</feature>
<evidence type="ECO:0000259" key="4">
    <source>
        <dbReference type="Pfam" id="PF04453"/>
    </source>
</evidence>
<dbReference type="Proteomes" id="UP000002964">
    <property type="component" value="Unassembled WGS sequence"/>
</dbReference>
<evidence type="ECO:0000313" key="6">
    <source>
        <dbReference type="EMBL" id="EIC20879.1"/>
    </source>
</evidence>
<dbReference type="PANTHER" id="PTHR30189:SF1">
    <property type="entry name" value="LPS-ASSEMBLY PROTEIN LPTD"/>
    <property type="match status" value="1"/>
</dbReference>
<dbReference type="Pfam" id="PF19838">
    <property type="entry name" value="LptD_2"/>
    <property type="match status" value="1"/>
</dbReference>
<comment type="subunit">
    <text evidence="2">Component of the lipopolysaccharide transport and assembly complex. Interacts with LptE and LptA.</text>
</comment>